<sequence>MTQVKIFGQRDVLAPLRAEMSDVVHAAAVEVLGLPESKRFHRFFPMAPEDFPVPEGRTERYTILEVLMFEGRLALTKKAFYARLYADFEAQLGIGAVDLEVTIMETPRHDWAIRGTAGDELELNYEVEQ</sequence>
<reference evidence="1" key="1">
    <citation type="submission" date="2021-03" db="EMBL/GenBank/DDBJ databases">
        <title>Actinotalea soli sp. nov., isolated from soil.</title>
        <authorList>
            <person name="Ping W."/>
            <person name="Zhang J."/>
        </authorList>
    </citation>
    <scope>NUCLEOTIDE SEQUENCE</scope>
    <source>
        <strain evidence="1">BY-33</strain>
    </source>
</reference>
<dbReference type="AlphaFoldDB" id="A0A939LPE6"/>
<dbReference type="InterPro" id="IPR037479">
    <property type="entry name" value="Tauto_MSAD"/>
</dbReference>
<dbReference type="PANTHER" id="PTHR38460:SF1">
    <property type="entry name" value="TAUTOMERASE YOLI-RELATED"/>
    <property type="match status" value="1"/>
</dbReference>
<name>A0A939LPE6_9CELL</name>
<dbReference type="PANTHER" id="PTHR38460">
    <property type="entry name" value="TAUTOMERASE YOLI-RELATED"/>
    <property type="match status" value="1"/>
</dbReference>
<organism evidence="1 2">
    <name type="scientific">Actinotalea soli</name>
    <dbReference type="NCBI Taxonomy" id="2819234"/>
    <lineage>
        <taxon>Bacteria</taxon>
        <taxon>Bacillati</taxon>
        <taxon>Actinomycetota</taxon>
        <taxon>Actinomycetes</taxon>
        <taxon>Micrococcales</taxon>
        <taxon>Cellulomonadaceae</taxon>
        <taxon>Actinotalea</taxon>
    </lineage>
</organism>
<protein>
    <submittedName>
        <fullName evidence="1">Tautomerase family protein</fullName>
    </submittedName>
</protein>
<dbReference type="InterPro" id="IPR014347">
    <property type="entry name" value="Tautomerase/MIF_sf"/>
</dbReference>
<dbReference type="EMBL" id="JAGEMK010000002">
    <property type="protein sequence ID" value="MBO1751438.1"/>
    <property type="molecule type" value="Genomic_DNA"/>
</dbReference>
<keyword evidence="2" id="KW-1185">Reference proteome</keyword>
<evidence type="ECO:0000313" key="1">
    <source>
        <dbReference type="EMBL" id="MBO1751438.1"/>
    </source>
</evidence>
<gene>
    <name evidence="1" type="ORF">J4G33_06435</name>
</gene>
<dbReference type="SUPFAM" id="SSF55331">
    <property type="entry name" value="Tautomerase/MIF"/>
    <property type="match status" value="1"/>
</dbReference>
<evidence type="ECO:0000313" key="2">
    <source>
        <dbReference type="Proteomes" id="UP000664209"/>
    </source>
</evidence>
<accession>A0A939LPE6</accession>
<dbReference type="Proteomes" id="UP000664209">
    <property type="component" value="Unassembled WGS sequence"/>
</dbReference>
<proteinExistence type="predicted"/>
<dbReference type="Pfam" id="PF14552">
    <property type="entry name" value="Tautomerase_2"/>
    <property type="match status" value="1"/>
</dbReference>
<dbReference type="RefSeq" id="WP_208055095.1">
    <property type="nucleotide sequence ID" value="NZ_JAGEMK010000002.1"/>
</dbReference>
<dbReference type="Gene3D" id="3.30.429.10">
    <property type="entry name" value="Macrophage Migration Inhibitory Factor"/>
    <property type="match status" value="1"/>
</dbReference>
<comment type="caution">
    <text evidence="1">The sequence shown here is derived from an EMBL/GenBank/DDBJ whole genome shotgun (WGS) entry which is preliminary data.</text>
</comment>